<evidence type="ECO:0000313" key="3">
    <source>
        <dbReference type="Proteomes" id="UP000008022"/>
    </source>
</evidence>
<keyword evidence="3" id="KW-1185">Reference proteome</keyword>
<keyword evidence="1" id="KW-1133">Transmembrane helix</keyword>
<feature type="transmembrane region" description="Helical" evidence="1">
    <location>
        <begin position="50"/>
        <end position="68"/>
    </location>
</feature>
<evidence type="ECO:0000256" key="1">
    <source>
        <dbReference type="SAM" id="Phobius"/>
    </source>
</evidence>
<protein>
    <submittedName>
        <fullName evidence="2">Uncharacterized protein</fullName>
    </submittedName>
</protein>
<dbReference type="HOGENOM" id="CLU_2780321_0_0_1"/>
<organism evidence="2 3">
    <name type="scientific">Oryza rufipogon</name>
    <name type="common">Brownbeard rice</name>
    <name type="synonym">Asian wild rice</name>
    <dbReference type="NCBI Taxonomy" id="4529"/>
    <lineage>
        <taxon>Eukaryota</taxon>
        <taxon>Viridiplantae</taxon>
        <taxon>Streptophyta</taxon>
        <taxon>Embryophyta</taxon>
        <taxon>Tracheophyta</taxon>
        <taxon>Spermatophyta</taxon>
        <taxon>Magnoliopsida</taxon>
        <taxon>Liliopsida</taxon>
        <taxon>Poales</taxon>
        <taxon>Poaceae</taxon>
        <taxon>BOP clade</taxon>
        <taxon>Oryzoideae</taxon>
        <taxon>Oryzeae</taxon>
        <taxon>Oryzinae</taxon>
        <taxon>Oryza</taxon>
    </lineage>
</organism>
<evidence type="ECO:0000313" key="2">
    <source>
        <dbReference type="EnsemblPlants" id="ORUFI02G38750.3"/>
    </source>
</evidence>
<keyword evidence="1" id="KW-0472">Membrane</keyword>
<name>A0A0E0NMT6_ORYRU</name>
<keyword evidence="1" id="KW-0812">Transmembrane</keyword>
<reference evidence="2" key="2">
    <citation type="submission" date="2015-06" db="UniProtKB">
        <authorList>
            <consortium name="EnsemblPlants"/>
        </authorList>
    </citation>
    <scope>IDENTIFICATION</scope>
</reference>
<accession>A0A0E0NMT6</accession>
<reference evidence="3" key="1">
    <citation type="submission" date="2013-06" db="EMBL/GenBank/DDBJ databases">
        <authorList>
            <person name="Zhao Q."/>
        </authorList>
    </citation>
    <scope>NUCLEOTIDE SEQUENCE</scope>
    <source>
        <strain evidence="3">cv. W1943</strain>
    </source>
</reference>
<dbReference type="Proteomes" id="UP000008022">
    <property type="component" value="Unassembled WGS sequence"/>
</dbReference>
<dbReference type="AlphaFoldDB" id="A0A0E0NMT6"/>
<dbReference type="EnsemblPlants" id="ORUFI02G38750.3">
    <property type="protein sequence ID" value="ORUFI02G38750.3"/>
    <property type="gene ID" value="ORUFI02G38750"/>
</dbReference>
<sequence length="69" mass="7178">MAMVIRPIRRGLIPRCISPVTAGGGDGGGGGCGLAGGEASGAGVGRGRRALSSPLLVFNGFYWYYFFYY</sequence>
<proteinExistence type="predicted"/>
<dbReference type="Gramene" id="ORUFI02G38750.3">
    <property type="protein sequence ID" value="ORUFI02G38750.3"/>
    <property type="gene ID" value="ORUFI02G38750"/>
</dbReference>